<keyword evidence="2" id="KW-1133">Transmembrane helix</keyword>
<dbReference type="Pfam" id="PF15932">
    <property type="entry name" value="DUF4748"/>
    <property type="match status" value="1"/>
</dbReference>
<dbReference type="PANTHER" id="PTHR41800">
    <property type="entry name" value="EXPRESSED PROTEIN"/>
    <property type="match status" value="1"/>
</dbReference>
<dbReference type="Proteomes" id="UP000272025">
    <property type="component" value="Unassembled WGS sequence"/>
</dbReference>
<keyword evidence="2" id="KW-0472">Membrane</keyword>
<sequence>MNTVKSFWVGMTSLCIAGGGAYYFAKKTIDADRRAKLDERRRKQEIIRELQDSEGISGPARTDLAGSPSQESGADPAPTRHAPTTEGQRLSEKSKYESTPFISRKGDRFS</sequence>
<dbReference type="EMBL" id="ML119051">
    <property type="protein sequence ID" value="ROT43207.1"/>
    <property type="molecule type" value="Genomic_DNA"/>
</dbReference>
<evidence type="ECO:0000313" key="3">
    <source>
        <dbReference type="EMBL" id="ROT43207.1"/>
    </source>
</evidence>
<organism evidence="3 4">
    <name type="scientific">Sodiomyces alkalinus (strain CBS 110278 / VKM F-3762 / F11)</name>
    <name type="common">Alkaliphilic filamentous fungus</name>
    <dbReference type="NCBI Taxonomy" id="1314773"/>
    <lineage>
        <taxon>Eukaryota</taxon>
        <taxon>Fungi</taxon>
        <taxon>Dikarya</taxon>
        <taxon>Ascomycota</taxon>
        <taxon>Pezizomycotina</taxon>
        <taxon>Sordariomycetes</taxon>
        <taxon>Hypocreomycetidae</taxon>
        <taxon>Glomerellales</taxon>
        <taxon>Plectosphaerellaceae</taxon>
        <taxon>Sodiomyces</taxon>
    </lineage>
</organism>
<keyword evidence="2" id="KW-0812">Transmembrane</keyword>
<dbReference type="RefSeq" id="XP_028471013.1">
    <property type="nucleotide sequence ID" value="XM_028610424.1"/>
</dbReference>
<evidence type="ECO:0000256" key="1">
    <source>
        <dbReference type="SAM" id="MobiDB-lite"/>
    </source>
</evidence>
<name>A0A3N2Q934_SODAK</name>
<dbReference type="InterPro" id="IPR031833">
    <property type="entry name" value="DUF4748"/>
</dbReference>
<accession>A0A3N2Q934</accession>
<protein>
    <submittedName>
        <fullName evidence="3">Uncharacterized protein</fullName>
    </submittedName>
</protein>
<dbReference type="GeneID" id="39578902"/>
<dbReference type="AlphaFoldDB" id="A0A3N2Q934"/>
<proteinExistence type="predicted"/>
<gene>
    <name evidence="3" type="ORF">SODALDRAFT_327389</name>
</gene>
<dbReference type="OrthoDB" id="2559326at2759"/>
<evidence type="ECO:0000256" key="2">
    <source>
        <dbReference type="SAM" id="Phobius"/>
    </source>
</evidence>
<feature type="region of interest" description="Disordered" evidence="1">
    <location>
        <begin position="48"/>
        <end position="110"/>
    </location>
</feature>
<dbReference type="PANTHER" id="PTHR41800:SF1">
    <property type="entry name" value="EXPRESSED PROTEIN"/>
    <property type="match status" value="1"/>
</dbReference>
<keyword evidence="4" id="KW-1185">Reference proteome</keyword>
<reference evidence="3 4" key="1">
    <citation type="journal article" date="2018" name="Mol. Ecol.">
        <title>The obligate alkalophilic soda-lake fungus Sodiomyces alkalinus has shifted to a protein diet.</title>
        <authorList>
            <person name="Grum-Grzhimaylo A.A."/>
            <person name="Falkoski D.L."/>
            <person name="van den Heuvel J."/>
            <person name="Valero-Jimenez C.A."/>
            <person name="Min B."/>
            <person name="Choi I.G."/>
            <person name="Lipzen A."/>
            <person name="Daum C.G."/>
            <person name="Aanen D.K."/>
            <person name="Tsang A."/>
            <person name="Henrissat B."/>
            <person name="Bilanenko E.N."/>
            <person name="de Vries R.P."/>
            <person name="van Kan J.A.L."/>
            <person name="Grigoriev I.V."/>
            <person name="Debets A.J.M."/>
        </authorList>
    </citation>
    <scope>NUCLEOTIDE SEQUENCE [LARGE SCALE GENOMIC DNA]</scope>
    <source>
        <strain evidence="3 4">F11</strain>
    </source>
</reference>
<feature type="transmembrane region" description="Helical" evidence="2">
    <location>
        <begin position="6"/>
        <end position="25"/>
    </location>
</feature>
<evidence type="ECO:0000313" key="4">
    <source>
        <dbReference type="Proteomes" id="UP000272025"/>
    </source>
</evidence>